<dbReference type="Pfam" id="PF14215">
    <property type="entry name" value="bHLH-MYC_N"/>
    <property type="match status" value="1"/>
</dbReference>
<dbReference type="PROSITE" id="PS50888">
    <property type="entry name" value="BHLH"/>
    <property type="match status" value="1"/>
</dbReference>
<protein>
    <recommendedName>
        <fullName evidence="6">BHLH domain-containing protein</fullName>
    </recommendedName>
</protein>
<accession>A0A068U822</accession>
<reference evidence="8" key="1">
    <citation type="journal article" date="2014" name="Science">
        <title>The coffee genome provides insight into the convergent evolution of caffeine biosynthesis.</title>
        <authorList>
            <person name="Denoeud F."/>
            <person name="Carretero-Paulet L."/>
            <person name="Dereeper A."/>
            <person name="Droc G."/>
            <person name="Guyot R."/>
            <person name="Pietrella M."/>
            <person name="Zheng C."/>
            <person name="Alberti A."/>
            <person name="Anthony F."/>
            <person name="Aprea G."/>
            <person name="Aury J.M."/>
            <person name="Bento P."/>
            <person name="Bernard M."/>
            <person name="Bocs S."/>
            <person name="Campa C."/>
            <person name="Cenci A."/>
            <person name="Combes M.C."/>
            <person name="Crouzillat D."/>
            <person name="Da Silva C."/>
            <person name="Daddiego L."/>
            <person name="De Bellis F."/>
            <person name="Dussert S."/>
            <person name="Garsmeur O."/>
            <person name="Gayraud T."/>
            <person name="Guignon V."/>
            <person name="Jahn K."/>
            <person name="Jamilloux V."/>
            <person name="Joet T."/>
            <person name="Labadie K."/>
            <person name="Lan T."/>
            <person name="Leclercq J."/>
            <person name="Lepelley M."/>
            <person name="Leroy T."/>
            <person name="Li L.T."/>
            <person name="Librado P."/>
            <person name="Lopez L."/>
            <person name="Munoz A."/>
            <person name="Noel B."/>
            <person name="Pallavicini A."/>
            <person name="Perrotta G."/>
            <person name="Poncet V."/>
            <person name="Pot D."/>
            <person name="Priyono X."/>
            <person name="Rigoreau M."/>
            <person name="Rouard M."/>
            <person name="Rozas J."/>
            <person name="Tranchant-Dubreuil C."/>
            <person name="VanBuren R."/>
            <person name="Zhang Q."/>
            <person name="Andrade A.C."/>
            <person name="Argout X."/>
            <person name="Bertrand B."/>
            <person name="de Kochko A."/>
            <person name="Graziosi G."/>
            <person name="Henry R.J."/>
            <person name="Jayarama X."/>
            <person name="Ming R."/>
            <person name="Nagai C."/>
            <person name="Rounsley S."/>
            <person name="Sankoff D."/>
            <person name="Giuliano G."/>
            <person name="Albert V.A."/>
            <person name="Wincker P."/>
            <person name="Lashermes P."/>
        </authorList>
    </citation>
    <scope>NUCLEOTIDE SEQUENCE [LARGE SCALE GENOMIC DNA]</scope>
    <source>
        <strain evidence="8">cv. DH200-94</strain>
    </source>
</reference>
<evidence type="ECO:0000313" key="7">
    <source>
        <dbReference type="EMBL" id="CDP03728.1"/>
    </source>
</evidence>
<feature type="compositionally biased region" description="Polar residues" evidence="5">
    <location>
        <begin position="549"/>
        <end position="559"/>
    </location>
</feature>
<dbReference type="Pfam" id="PF23176">
    <property type="entry name" value="bHLH_LHW"/>
    <property type="match status" value="1"/>
</dbReference>
<dbReference type="Gramene" id="CDP03728">
    <property type="protein sequence ID" value="CDP03728"/>
    <property type="gene ID" value="GSCOC_T00016200001"/>
</dbReference>
<dbReference type="InterPro" id="IPR043561">
    <property type="entry name" value="LHW-like"/>
</dbReference>
<keyword evidence="4" id="KW-0539">Nucleus</keyword>
<dbReference type="InterPro" id="IPR025610">
    <property type="entry name" value="MYC/MYB_N"/>
</dbReference>
<feature type="region of interest" description="Disordered" evidence="5">
    <location>
        <begin position="549"/>
        <end position="591"/>
    </location>
</feature>
<keyword evidence="3" id="KW-0804">Transcription</keyword>
<feature type="compositionally biased region" description="Basic and acidic residues" evidence="5">
    <location>
        <begin position="577"/>
        <end position="591"/>
    </location>
</feature>
<comment type="subcellular location">
    <subcellularLocation>
        <location evidence="1">Nucleus</location>
    </subcellularLocation>
</comment>
<dbReference type="InParanoid" id="A0A068U822"/>
<dbReference type="PANTHER" id="PTHR46196">
    <property type="entry name" value="TRANSCRIPTION FACTOR BHLH155-LIKE ISOFORM X1-RELATED"/>
    <property type="match status" value="1"/>
</dbReference>
<proteinExistence type="predicted"/>
<organism evidence="7 8">
    <name type="scientific">Coffea canephora</name>
    <name type="common">Robusta coffee</name>
    <dbReference type="NCBI Taxonomy" id="49390"/>
    <lineage>
        <taxon>Eukaryota</taxon>
        <taxon>Viridiplantae</taxon>
        <taxon>Streptophyta</taxon>
        <taxon>Embryophyta</taxon>
        <taxon>Tracheophyta</taxon>
        <taxon>Spermatophyta</taxon>
        <taxon>Magnoliopsida</taxon>
        <taxon>eudicotyledons</taxon>
        <taxon>Gunneridae</taxon>
        <taxon>Pentapetalae</taxon>
        <taxon>asterids</taxon>
        <taxon>lamiids</taxon>
        <taxon>Gentianales</taxon>
        <taxon>Rubiaceae</taxon>
        <taxon>Ixoroideae</taxon>
        <taxon>Gardenieae complex</taxon>
        <taxon>Bertiereae - Coffeeae clade</taxon>
        <taxon>Coffeeae</taxon>
        <taxon>Coffea</taxon>
    </lineage>
</organism>
<dbReference type="GO" id="GO:0046983">
    <property type="term" value="F:protein dimerization activity"/>
    <property type="evidence" value="ECO:0007669"/>
    <property type="project" value="InterPro"/>
</dbReference>
<dbReference type="EMBL" id="HG739095">
    <property type="protein sequence ID" value="CDP03728.1"/>
    <property type="molecule type" value="Genomic_DNA"/>
</dbReference>
<dbReference type="PANTHER" id="PTHR46196:SF1">
    <property type="entry name" value="TRANSCRIPTION FACTOR EMB1444-RELATED"/>
    <property type="match status" value="1"/>
</dbReference>
<dbReference type="FunCoup" id="A0A068U822">
    <property type="interactions" value="1373"/>
</dbReference>
<evidence type="ECO:0000259" key="6">
    <source>
        <dbReference type="PROSITE" id="PS50888"/>
    </source>
</evidence>
<dbReference type="STRING" id="49390.A0A068U822"/>
<dbReference type="OrthoDB" id="778365at2759"/>
<keyword evidence="8" id="KW-1185">Reference proteome</keyword>
<dbReference type="GO" id="GO:0003700">
    <property type="term" value="F:DNA-binding transcription factor activity"/>
    <property type="evidence" value="ECO:0007669"/>
    <property type="project" value="InterPro"/>
</dbReference>
<sequence length="762" mass="84619">MRKGDSLLLPTVGPPIKRRAGGDGPGVLGILLELDKEMGSKLHRALRCLCSNTGWNYAVFWKLKHRARMMLTWEDAYYDGEDYPRKMCPSNFVGNLQDRHCSHDPLQIALAKMSYHVYFLGEGIVGQVAVTGKHLWVSSDQHVAHPSSPYEHCDGWQTQFSAGIKTIAVVAVVPHGVVQLGSLDKVQVVEDLTTVNHVRNVFFELQGSLADHTPYAISSSMGSSCQSDITTTTLSSGIHHDCLQQLDTSFDKDGIKSWCSGYSSNEKDGYYPCNLLMPGVYQNKMVEMVNKHEGPENSVPEFDVGEGLRIPISGDACVEQLNLENLRATGDINHDLQSSGFGDLAQSSEKRVTLHTNNFSGKNSLCNIVPSAEDSVKEMAYLPSETLDSKACSDERGMSWFDNIQYADMPKDCTNRMDMPFRFCGGYELYEALGPAFQEQHCHFEWDAEKIEFGMSIEMSEVTGNSSLVSANSGTEHLLDAVVANIQKIESSKNEKPCVKSELLLNPENMSEPCMSDMGSISSAGYSFSRDTLNSFNSSVASGVHYSKGISSTSCSRGSDTLERPQESTKIQKKRARPGESCRPRPRDRQLIQDRIKELRELVPNGSKCSIDSLLERTIKHMIFMQSITKHAEKLNKCTGSKLMENEPRIGRSSSHEQGSSWAVEVGSNLKVCPIIVENLNMSGQMLIEMLCDECCHFLEIGEAICSMGLIVLKGVTETYGEKTWMRFVVEGQNNSNLHRMDILWSLMQLLQPKTKISDGKL</sequence>
<dbReference type="InterPro" id="IPR011598">
    <property type="entry name" value="bHLH_dom"/>
</dbReference>
<feature type="domain" description="BHLH" evidence="6">
    <location>
        <begin position="576"/>
        <end position="625"/>
    </location>
</feature>
<dbReference type="PhylomeDB" id="A0A068U822"/>
<dbReference type="GO" id="GO:0005634">
    <property type="term" value="C:nucleus"/>
    <property type="evidence" value="ECO:0007669"/>
    <property type="project" value="UniProtKB-SubCell"/>
</dbReference>
<evidence type="ECO:0000256" key="2">
    <source>
        <dbReference type="ARBA" id="ARBA00023015"/>
    </source>
</evidence>
<evidence type="ECO:0000256" key="5">
    <source>
        <dbReference type="SAM" id="MobiDB-lite"/>
    </source>
</evidence>
<evidence type="ECO:0000256" key="3">
    <source>
        <dbReference type="ARBA" id="ARBA00023163"/>
    </source>
</evidence>
<name>A0A068U822_COFCA</name>
<evidence type="ECO:0000256" key="4">
    <source>
        <dbReference type="ARBA" id="ARBA00023242"/>
    </source>
</evidence>
<keyword evidence="2" id="KW-0805">Transcription regulation</keyword>
<evidence type="ECO:0000256" key="1">
    <source>
        <dbReference type="ARBA" id="ARBA00004123"/>
    </source>
</evidence>
<gene>
    <name evidence="7" type="ORF">GSCOC_T00016200001</name>
</gene>
<dbReference type="OMA" id="EMMCEEC"/>
<dbReference type="AlphaFoldDB" id="A0A068U822"/>
<evidence type="ECO:0000313" key="8">
    <source>
        <dbReference type="Proteomes" id="UP000295252"/>
    </source>
</evidence>
<dbReference type="Proteomes" id="UP000295252">
    <property type="component" value="Chromosome I"/>
</dbReference>